<sequence length="231" mass="26079">MFKQIDVPNNELVQHPVKGTQGLRVNQTVTFANYQTQYVKRSWNKGSKRAFGFSNGQESIMLGSEKKKNEMTFALSSTNGEHSEVFMTNGLKSRNLFVNLGEKVEVNAKRYRDKDSLLNSCYAQIYLADAETPWLMQINNAAVEMYKDGVVGKIVLDKENYYTVKTVIKTKPKSISKIPMGFQFENKNGEIVGAVSLIDNGTIFLKKSDEKEKLLISNAALVLLLRDDFVD</sequence>
<dbReference type="AlphaFoldDB" id="A0A3S3PPQ6"/>
<comment type="caution">
    <text evidence="1">The sequence shown here is derived from an EMBL/GenBank/DDBJ whole genome shotgun (WGS) entry which is preliminary data.</text>
</comment>
<proteinExistence type="predicted"/>
<name>A0A3S3PPQ6_9SPHI</name>
<evidence type="ECO:0000313" key="2">
    <source>
        <dbReference type="Proteomes" id="UP000284120"/>
    </source>
</evidence>
<protein>
    <submittedName>
        <fullName evidence="1">Uncharacterized protein</fullName>
    </submittedName>
</protein>
<dbReference type="Proteomes" id="UP000284120">
    <property type="component" value="Unassembled WGS sequence"/>
</dbReference>
<accession>A0A3S3PPQ6</accession>
<evidence type="ECO:0000313" key="1">
    <source>
        <dbReference type="EMBL" id="RWU10003.1"/>
    </source>
</evidence>
<reference evidence="1 2" key="1">
    <citation type="submission" date="2018-06" db="EMBL/GenBank/DDBJ databases">
        <title>Pedobacter endophyticus sp. nov., an endophytic bacterium isolated from a leaf of Triticum aestivum.</title>
        <authorList>
            <person name="Zhang L."/>
        </authorList>
    </citation>
    <scope>NUCLEOTIDE SEQUENCE [LARGE SCALE GENOMIC DNA]</scope>
    <source>
        <strain evidence="1 2">CM134L-2</strain>
    </source>
</reference>
<dbReference type="OrthoDB" id="1420435at2"/>
<dbReference type="RefSeq" id="WP_113645498.1">
    <property type="nucleotide sequence ID" value="NZ_QMHN01000001.1"/>
</dbReference>
<organism evidence="1 2">
    <name type="scientific">Pedobacter chitinilyticus</name>
    <dbReference type="NCBI Taxonomy" id="2233776"/>
    <lineage>
        <taxon>Bacteria</taxon>
        <taxon>Pseudomonadati</taxon>
        <taxon>Bacteroidota</taxon>
        <taxon>Sphingobacteriia</taxon>
        <taxon>Sphingobacteriales</taxon>
        <taxon>Sphingobacteriaceae</taxon>
        <taxon>Pedobacter</taxon>
    </lineage>
</organism>
<gene>
    <name evidence="1" type="ORF">DPV69_01275</name>
</gene>
<dbReference type="EMBL" id="SAYW01000001">
    <property type="protein sequence ID" value="RWU10003.1"/>
    <property type="molecule type" value="Genomic_DNA"/>
</dbReference>
<keyword evidence="2" id="KW-1185">Reference proteome</keyword>